<dbReference type="Gene3D" id="1.10.8.430">
    <property type="entry name" value="Helical domain of apoptotic protease-activating factors"/>
    <property type="match status" value="1"/>
</dbReference>
<dbReference type="Proteomes" id="UP000006591">
    <property type="component" value="Chromosome 3"/>
</dbReference>
<dbReference type="InterPro" id="IPR027417">
    <property type="entry name" value="P-loop_NTPase"/>
</dbReference>
<dbReference type="InterPro" id="IPR032675">
    <property type="entry name" value="LRR_dom_sf"/>
</dbReference>
<keyword evidence="5" id="KW-0611">Plant defense</keyword>
<keyword evidence="2" id="KW-0433">Leucine-rich repeat</keyword>
<reference evidence="11" key="1">
    <citation type="submission" date="2015-04" db="UniProtKB">
        <authorList>
            <consortium name="EnsemblPlants"/>
        </authorList>
    </citation>
    <scope>IDENTIFICATION</scope>
    <source>
        <strain evidence="11">SL10</strain>
    </source>
</reference>
<dbReference type="SUPFAM" id="SSF52058">
    <property type="entry name" value="L domain-like"/>
    <property type="match status" value="1"/>
</dbReference>
<keyword evidence="3" id="KW-0677">Repeat</keyword>
<dbReference type="GO" id="GO:0009626">
    <property type="term" value="P:plant-type hypersensitive response"/>
    <property type="evidence" value="ECO:0007669"/>
    <property type="project" value="UniProtKB-ARBA"/>
</dbReference>
<dbReference type="AlphaFoldDB" id="A0A0E0GJJ0"/>
<dbReference type="FunFam" id="1.10.10.10:FF:000322">
    <property type="entry name" value="Probable disease resistance protein At1g63360"/>
    <property type="match status" value="1"/>
</dbReference>
<dbReference type="Gramene" id="ONIVA03G10650.1">
    <property type="protein sequence ID" value="ONIVA03G10650.1"/>
    <property type="gene ID" value="ONIVA03G10650"/>
</dbReference>
<dbReference type="InterPro" id="IPR042197">
    <property type="entry name" value="Apaf_helical"/>
</dbReference>
<dbReference type="InterPro" id="IPR038005">
    <property type="entry name" value="RX-like_CC"/>
</dbReference>
<dbReference type="STRING" id="4536.A0A0E0GJJ0"/>
<dbReference type="Gene3D" id="3.80.10.10">
    <property type="entry name" value="Ribonuclease Inhibitor"/>
    <property type="match status" value="1"/>
</dbReference>
<reference evidence="11" key="2">
    <citation type="submission" date="2018-04" db="EMBL/GenBank/DDBJ databases">
        <title>OnivRS2 (Oryza nivara Reference Sequence Version 2).</title>
        <authorList>
            <person name="Zhang J."/>
            <person name="Kudrna D."/>
            <person name="Lee S."/>
            <person name="Talag J."/>
            <person name="Rajasekar S."/>
            <person name="Welchert J."/>
            <person name="Hsing Y.-I."/>
            <person name="Wing R.A."/>
        </authorList>
    </citation>
    <scope>NUCLEOTIDE SEQUENCE [LARGE SCALE GENOMIC DNA]</scope>
    <source>
        <strain evidence="11">SL10</strain>
    </source>
</reference>
<proteinExistence type="inferred from homology"/>
<dbReference type="Gene3D" id="1.10.10.10">
    <property type="entry name" value="Winged helix-like DNA-binding domain superfamily/Winged helix DNA-binding domain"/>
    <property type="match status" value="1"/>
</dbReference>
<feature type="domain" description="Disease resistance N-terminal" evidence="8">
    <location>
        <begin position="7"/>
        <end position="93"/>
    </location>
</feature>
<evidence type="ECO:0000313" key="11">
    <source>
        <dbReference type="EnsemblPlants" id="ONIVA03G10650.1"/>
    </source>
</evidence>
<evidence type="ECO:0000259" key="8">
    <source>
        <dbReference type="Pfam" id="PF18052"/>
    </source>
</evidence>
<dbReference type="eggNOG" id="KOG4658">
    <property type="taxonomic scope" value="Eukaryota"/>
</dbReference>
<dbReference type="OMA" id="DCCAFAS"/>
<evidence type="ECO:0000256" key="2">
    <source>
        <dbReference type="ARBA" id="ARBA00022614"/>
    </source>
</evidence>
<dbReference type="InterPro" id="IPR044974">
    <property type="entry name" value="Disease_R_plants"/>
</dbReference>
<dbReference type="Pfam" id="PF18052">
    <property type="entry name" value="Rx_N"/>
    <property type="match status" value="1"/>
</dbReference>
<organism evidence="11">
    <name type="scientific">Oryza nivara</name>
    <name type="common">Indian wild rice</name>
    <name type="synonym">Oryza sativa f. spontanea</name>
    <dbReference type="NCBI Taxonomy" id="4536"/>
    <lineage>
        <taxon>Eukaryota</taxon>
        <taxon>Viridiplantae</taxon>
        <taxon>Streptophyta</taxon>
        <taxon>Embryophyta</taxon>
        <taxon>Tracheophyta</taxon>
        <taxon>Spermatophyta</taxon>
        <taxon>Magnoliopsida</taxon>
        <taxon>Liliopsida</taxon>
        <taxon>Poales</taxon>
        <taxon>Poaceae</taxon>
        <taxon>BOP clade</taxon>
        <taxon>Oryzoideae</taxon>
        <taxon>Oryzeae</taxon>
        <taxon>Oryzinae</taxon>
        <taxon>Oryza</taxon>
    </lineage>
</organism>
<dbReference type="PANTHER" id="PTHR23155:SF1116">
    <property type="entry name" value="OS12G0273300 PROTEIN"/>
    <property type="match status" value="1"/>
</dbReference>
<accession>A0A0E0GJJ0</accession>
<dbReference type="GO" id="GO:0002758">
    <property type="term" value="P:innate immune response-activating signaling pathway"/>
    <property type="evidence" value="ECO:0007669"/>
    <property type="project" value="UniProtKB-ARBA"/>
</dbReference>
<dbReference type="Gene3D" id="3.40.50.300">
    <property type="entry name" value="P-loop containing nucleotide triphosphate hydrolases"/>
    <property type="match status" value="1"/>
</dbReference>
<dbReference type="InterPro" id="IPR058922">
    <property type="entry name" value="WHD_DRP"/>
</dbReference>
<dbReference type="Pfam" id="PF23598">
    <property type="entry name" value="LRR_14"/>
    <property type="match status" value="1"/>
</dbReference>
<evidence type="ECO:0000256" key="1">
    <source>
        <dbReference type="ARBA" id="ARBA00008894"/>
    </source>
</evidence>
<feature type="domain" description="Disease resistance protein winged helix" evidence="9">
    <location>
        <begin position="415"/>
        <end position="486"/>
    </location>
</feature>
<dbReference type="CDD" id="cd14798">
    <property type="entry name" value="RX-CC_like"/>
    <property type="match status" value="1"/>
</dbReference>
<dbReference type="GO" id="GO:0042742">
    <property type="term" value="P:defense response to bacterium"/>
    <property type="evidence" value="ECO:0007669"/>
    <property type="project" value="UniProtKB-ARBA"/>
</dbReference>
<dbReference type="EnsemblPlants" id="ONIVA03G10650.1">
    <property type="protein sequence ID" value="ONIVA03G10650.1"/>
    <property type="gene ID" value="ONIVA03G10650"/>
</dbReference>
<name>A0A0E0GJJ0_ORYNI</name>
<evidence type="ECO:0000256" key="3">
    <source>
        <dbReference type="ARBA" id="ARBA00022737"/>
    </source>
</evidence>
<feature type="domain" description="NB-ARC" evidence="7">
    <location>
        <begin position="176"/>
        <end position="326"/>
    </location>
</feature>
<dbReference type="HOGENOM" id="CLU_000837_25_0_1"/>
<dbReference type="InterPro" id="IPR036388">
    <property type="entry name" value="WH-like_DNA-bd_sf"/>
</dbReference>
<evidence type="ECO:0000256" key="4">
    <source>
        <dbReference type="ARBA" id="ARBA00022741"/>
    </source>
</evidence>
<dbReference type="Pfam" id="PF23559">
    <property type="entry name" value="WHD_DRP"/>
    <property type="match status" value="1"/>
</dbReference>
<sequence>MEIATGAMGSLLSKLGELLNEEYNLQRSVKKDIKFLSRELTMMQAALCRVGEVPLDQLDDLVKIWAREVRELSYDMEDVVDTFLVRVEQNPEQAEPGSSKGFTRKMVNLYKKGRSRHQIADEIKDIKDRVKEVAERRDRCRVDSVFASYATTIVDPRLSALFKKVTELVGINEARDELIRRLSKGSNASEKLKIVSVVGAGGLGKTTLAKTVYDKLVLGKEFDSYGFVPVGQNPDMKKIFKDILLELDKHKYMNIGSVILDERQLINELLQFLDKKRYAFSSSYSNCGSKIITTTRIVKVAEEVGDIYNLQPLSDDNSEKLFYTRIFGADGKCSDNQSIEVSKKILKKCGGVPLSIITIASLLASKPKDDWSKVYDSIGFGQEDNMDVRNTRKILSFSYYDLPIHLRTCLLYLTIFPEDYLIKKDQLIWRWIAEGFIQEENGLGSFEQGERYLNELINRSMIQPIERYHSGIIDDCRIHDMVLDLIRSLSSEENFSTVLDKEQHILSQSNIRRLAIHKRILEHNPQAKVGMTQVRSFNAYLCGRMDWMPPLSSFNVVRVLVLDSCHFVESAHLEHIGKLLHLRYLGLVNTAIAELPKEVGHLKFLQTLDIWGSGIEELPLTVGKLRQLIYLRTDSNTRVPAEVMGKLTSLQQLHLHSVNKSLDAIVELRKLEELRELGIWFDKMDHSSRRVLVESVCNLRKIQVLGVWYKSGDEWTWLNGWEAWVPHPRLRQFFLNAVFLPRIPVWINSSRVAHLSYLHLGVDFIDVQDLETVGRLPALRCLYICSSKIMLSYIVAGDDGLFQNLRNCATNLQLTFRQGAMPMLEHLQYSVSVVGGKKDDVAPSGGFCAPTGLGHLPFLDNIILFLLCSNASAAEVEEVEAMLREEVSVHPNHPSLRLKKT</sequence>
<comment type="similarity">
    <text evidence="1">Belongs to the disease resistance NB-LRR family.</text>
</comment>
<protein>
    <submittedName>
        <fullName evidence="11">Uncharacterized protein</fullName>
    </submittedName>
</protein>
<dbReference type="GO" id="GO:0043531">
    <property type="term" value="F:ADP binding"/>
    <property type="evidence" value="ECO:0007669"/>
    <property type="project" value="InterPro"/>
</dbReference>
<evidence type="ECO:0000256" key="5">
    <source>
        <dbReference type="ARBA" id="ARBA00022821"/>
    </source>
</evidence>
<keyword evidence="6" id="KW-0175">Coiled coil</keyword>
<dbReference type="SUPFAM" id="SSF52540">
    <property type="entry name" value="P-loop containing nucleoside triphosphate hydrolases"/>
    <property type="match status" value="1"/>
</dbReference>
<dbReference type="InterPro" id="IPR041118">
    <property type="entry name" value="Rx_N"/>
</dbReference>
<keyword evidence="4" id="KW-0547">Nucleotide-binding</keyword>
<evidence type="ECO:0000259" key="9">
    <source>
        <dbReference type="Pfam" id="PF23559"/>
    </source>
</evidence>
<evidence type="ECO:0000259" key="10">
    <source>
        <dbReference type="Pfam" id="PF23598"/>
    </source>
</evidence>
<feature type="domain" description="Disease resistance R13L4/SHOC-2-like LRR" evidence="10">
    <location>
        <begin position="533"/>
        <end position="896"/>
    </location>
</feature>
<evidence type="ECO:0000256" key="6">
    <source>
        <dbReference type="ARBA" id="ARBA00023054"/>
    </source>
</evidence>
<dbReference type="InterPro" id="IPR055414">
    <property type="entry name" value="LRR_R13L4/SHOC2-like"/>
</dbReference>
<dbReference type="PRINTS" id="PR00364">
    <property type="entry name" value="DISEASERSIST"/>
</dbReference>
<keyword evidence="12" id="KW-1185">Reference proteome</keyword>
<evidence type="ECO:0000313" key="12">
    <source>
        <dbReference type="Proteomes" id="UP000006591"/>
    </source>
</evidence>
<dbReference type="PANTHER" id="PTHR23155">
    <property type="entry name" value="DISEASE RESISTANCE PROTEIN RP"/>
    <property type="match status" value="1"/>
</dbReference>
<dbReference type="Pfam" id="PF00931">
    <property type="entry name" value="NB-ARC"/>
    <property type="match status" value="1"/>
</dbReference>
<evidence type="ECO:0000259" key="7">
    <source>
        <dbReference type="Pfam" id="PF00931"/>
    </source>
</evidence>
<dbReference type="InterPro" id="IPR002182">
    <property type="entry name" value="NB-ARC"/>
</dbReference>
<dbReference type="Gene3D" id="1.20.5.4130">
    <property type="match status" value="1"/>
</dbReference>